<dbReference type="Pfam" id="PF03938">
    <property type="entry name" value="OmpH"/>
    <property type="match status" value="1"/>
</dbReference>
<dbReference type="Proteomes" id="UP000176992">
    <property type="component" value="Unassembled WGS sequence"/>
</dbReference>
<evidence type="ECO:0008006" key="7">
    <source>
        <dbReference type="Google" id="ProtNLM"/>
    </source>
</evidence>
<organism evidence="5 6">
    <name type="scientific">Candidatus Glassbacteria bacterium GWA2_58_10</name>
    <dbReference type="NCBI Taxonomy" id="1817865"/>
    <lineage>
        <taxon>Bacteria</taxon>
        <taxon>Candidatus Glassiibacteriota</taxon>
    </lineage>
</organism>
<dbReference type="SUPFAM" id="SSF111384">
    <property type="entry name" value="OmpH-like"/>
    <property type="match status" value="1"/>
</dbReference>
<comment type="similarity">
    <text evidence="1">Belongs to the Skp family.</text>
</comment>
<dbReference type="InterPro" id="IPR005632">
    <property type="entry name" value="Chaperone_Skp"/>
</dbReference>
<dbReference type="GO" id="GO:0051082">
    <property type="term" value="F:unfolded protein binding"/>
    <property type="evidence" value="ECO:0007669"/>
    <property type="project" value="InterPro"/>
</dbReference>
<reference evidence="5 6" key="1">
    <citation type="journal article" date="2016" name="Nat. Commun.">
        <title>Thousands of microbial genomes shed light on interconnected biogeochemical processes in an aquifer system.</title>
        <authorList>
            <person name="Anantharaman K."/>
            <person name="Brown C.T."/>
            <person name="Hug L.A."/>
            <person name="Sharon I."/>
            <person name="Castelle C.J."/>
            <person name="Probst A.J."/>
            <person name="Thomas B.C."/>
            <person name="Singh A."/>
            <person name="Wilkins M.J."/>
            <person name="Karaoz U."/>
            <person name="Brodie E.L."/>
            <person name="Williams K.H."/>
            <person name="Hubbard S.S."/>
            <person name="Banfield J.F."/>
        </authorList>
    </citation>
    <scope>NUCLEOTIDE SEQUENCE [LARGE SCALE GENOMIC DNA]</scope>
</reference>
<protein>
    <recommendedName>
        <fullName evidence="7">OmpH family outer membrane protein</fullName>
    </recommendedName>
</protein>
<dbReference type="InterPro" id="IPR024930">
    <property type="entry name" value="Skp_dom_sf"/>
</dbReference>
<dbReference type="EMBL" id="MFIV01000095">
    <property type="protein sequence ID" value="OGF98498.1"/>
    <property type="molecule type" value="Genomic_DNA"/>
</dbReference>
<evidence type="ECO:0000256" key="1">
    <source>
        <dbReference type="ARBA" id="ARBA00009091"/>
    </source>
</evidence>
<feature type="region of interest" description="Disordered" evidence="4">
    <location>
        <begin position="111"/>
        <end position="135"/>
    </location>
</feature>
<dbReference type="AlphaFoldDB" id="A0A1F5YE98"/>
<feature type="compositionally biased region" description="Low complexity" evidence="4">
    <location>
        <begin position="112"/>
        <end position="124"/>
    </location>
</feature>
<evidence type="ECO:0000313" key="5">
    <source>
        <dbReference type="EMBL" id="OGF98498.1"/>
    </source>
</evidence>
<dbReference type="PANTHER" id="PTHR35089">
    <property type="entry name" value="CHAPERONE PROTEIN SKP"/>
    <property type="match status" value="1"/>
</dbReference>
<accession>A0A1F5YE98</accession>
<dbReference type="SMART" id="SM00935">
    <property type="entry name" value="OmpH"/>
    <property type="match status" value="1"/>
</dbReference>
<proteinExistence type="inferred from homology"/>
<sequence length="237" mass="26324">MSSQISSLPGKIIVFLLIAFLAVSAVNAQELKLGFVNDATILAKLPERQSVQKILDKESAIWDQRFSDRRKIIKVYLDSVGTAEAALKAARTKLESDSAKVSETAPLAETVDSAGAKADSAAPAKDSKAAGKLPPELDDTLKLHREYERLERALEKEKKEFVTYYHKTYGKDGILNRRNAELSQSILEKVDRSIAETSQTLGVSMVFDSSVLLYLDQNFNFTDQVMQALNIEQERAR</sequence>
<feature type="coiled-coil region" evidence="3">
    <location>
        <begin position="137"/>
        <end position="167"/>
    </location>
</feature>
<comment type="caution">
    <text evidence="5">The sequence shown here is derived from an EMBL/GenBank/DDBJ whole genome shotgun (WGS) entry which is preliminary data.</text>
</comment>
<keyword evidence="2" id="KW-0732">Signal</keyword>
<gene>
    <name evidence="5" type="ORF">A2Z86_11380</name>
</gene>
<evidence type="ECO:0000256" key="3">
    <source>
        <dbReference type="SAM" id="Coils"/>
    </source>
</evidence>
<name>A0A1F5YE98_9BACT</name>
<dbReference type="GO" id="GO:0050821">
    <property type="term" value="P:protein stabilization"/>
    <property type="evidence" value="ECO:0007669"/>
    <property type="project" value="TreeGrafter"/>
</dbReference>
<evidence type="ECO:0000256" key="2">
    <source>
        <dbReference type="ARBA" id="ARBA00022729"/>
    </source>
</evidence>
<keyword evidence="3" id="KW-0175">Coiled coil</keyword>
<evidence type="ECO:0000256" key="4">
    <source>
        <dbReference type="SAM" id="MobiDB-lite"/>
    </source>
</evidence>
<dbReference type="Gene3D" id="3.30.910.20">
    <property type="entry name" value="Skp domain"/>
    <property type="match status" value="1"/>
</dbReference>
<dbReference type="GO" id="GO:0005829">
    <property type="term" value="C:cytosol"/>
    <property type="evidence" value="ECO:0007669"/>
    <property type="project" value="TreeGrafter"/>
</dbReference>
<evidence type="ECO:0000313" key="6">
    <source>
        <dbReference type="Proteomes" id="UP000176992"/>
    </source>
</evidence>
<dbReference type="PANTHER" id="PTHR35089:SF1">
    <property type="entry name" value="CHAPERONE PROTEIN SKP"/>
    <property type="match status" value="1"/>
</dbReference>